<dbReference type="GO" id="GO:0005886">
    <property type="term" value="C:plasma membrane"/>
    <property type="evidence" value="ECO:0007669"/>
    <property type="project" value="TreeGrafter"/>
</dbReference>
<dbReference type="PANTHER" id="PTHR24369">
    <property type="entry name" value="ANTIGEN BSP, PUTATIVE-RELATED"/>
    <property type="match status" value="1"/>
</dbReference>
<dbReference type="OMA" id="ICNCHAT"/>
<sequence length="423" mass="48051">MKKEQRFSQSVKCYSPPVLRNVALIDAALSSSSSTIFEKCKEEYSVDVKCSDFSLYNNDDHCPPECKCTESTMTVDCRDRGLIRVPAIFPEYTVELDLSNNAIQDVAGEAFDGLHSLTSLLLNANRLQCLRRETFHDLPNLTLLSLYDNRIKSIGNGTFSSLGRLQTLHLAKNPIICDCNMLWLAEFLKRHPVETSGVRCESPKRVARKRFTSLEIHKFKCKGAAEELVTKYSGQCLIDTVCPDNCHCQDTVVDCGARNLHSIPKQLPSFTTHLLLNDNQIRALDSGVLEKLTNLRVVNLSRNRLTKIDHFSFKSTSKLEEIILSDNDLVDLDEKFFFGLDSLQRLFLRGNNFICNCHATWIPKFTQRRKFLTIDNPVCDAPANLRGKMIHEWDTKKIFCYKCKVTRAPNERSLKIGGSQTKV</sequence>
<evidence type="ECO:0000256" key="4">
    <source>
        <dbReference type="ARBA" id="ARBA00022614"/>
    </source>
</evidence>
<name>A0A915L2R3_ROMCU</name>
<dbReference type="PROSITE" id="PS51450">
    <property type="entry name" value="LRR"/>
    <property type="match status" value="2"/>
</dbReference>
<dbReference type="SUPFAM" id="SSF52058">
    <property type="entry name" value="L domain-like"/>
    <property type="match status" value="1"/>
</dbReference>
<feature type="domain" description="LRRCT" evidence="10">
    <location>
        <begin position="173"/>
        <end position="222"/>
    </location>
</feature>
<dbReference type="Pfam" id="PF13855">
    <property type="entry name" value="LRR_8"/>
    <property type="match status" value="2"/>
</dbReference>
<dbReference type="PANTHER" id="PTHR24369:SF196">
    <property type="entry name" value="RETICULON 4 RECEPTOR LIKE 1"/>
    <property type="match status" value="1"/>
</dbReference>
<keyword evidence="11" id="KW-1185">Reference proteome</keyword>
<comment type="subcellular location">
    <subcellularLocation>
        <location evidence="1">Secreted</location>
    </subcellularLocation>
</comment>
<dbReference type="GO" id="GO:0005576">
    <property type="term" value="C:extracellular region"/>
    <property type="evidence" value="ECO:0007669"/>
    <property type="project" value="UniProtKB-SubCell"/>
</dbReference>
<dbReference type="FunFam" id="3.80.10.10:FF:000082">
    <property type="entry name" value="Leucine-rich repeat-containing 24"/>
    <property type="match status" value="1"/>
</dbReference>
<keyword evidence="3" id="KW-0964">Secreted</keyword>
<dbReference type="Pfam" id="PF01462">
    <property type="entry name" value="LRRNT"/>
    <property type="match status" value="1"/>
</dbReference>
<dbReference type="InterPro" id="IPR001611">
    <property type="entry name" value="Leu-rich_rpt"/>
</dbReference>
<evidence type="ECO:0000256" key="7">
    <source>
        <dbReference type="ARBA" id="ARBA00023157"/>
    </source>
</evidence>
<dbReference type="InterPro" id="IPR050541">
    <property type="entry name" value="LRR_TM_domain-containing"/>
</dbReference>
<dbReference type="Gene3D" id="3.80.10.10">
    <property type="entry name" value="Ribonuclease Inhibitor"/>
    <property type="match status" value="3"/>
</dbReference>
<evidence type="ECO:0000313" key="11">
    <source>
        <dbReference type="Proteomes" id="UP000887565"/>
    </source>
</evidence>
<keyword evidence="2" id="KW-0217">Developmental protein</keyword>
<keyword evidence="7" id="KW-1015">Disulfide bond</keyword>
<keyword evidence="4" id="KW-0433">Leucine-rich repeat</keyword>
<feature type="domain" description="LRRNT" evidence="9">
    <location>
        <begin position="61"/>
        <end position="95"/>
    </location>
</feature>
<dbReference type="Proteomes" id="UP000887565">
    <property type="component" value="Unplaced"/>
</dbReference>
<keyword evidence="5" id="KW-0732">Signal</keyword>
<evidence type="ECO:0000256" key="2">
    <source>
        <dbReference type="ARBA" id="ARBA00022473"/>
    </source>
</evidence>
<dbReference type="InterPro" id="IPR000483">
    <property type="entry name" value="Cys-rich_flank_reg_C"/>
</dbReference>
<dbReference type="SMART" id="SM00082">
    <property type="entry name" value="LRRCT"/>
    <property type="match status" value="2"/>
</dbReference>
<evidence type="ECO:0000256" key="3">
    <source>
        <dbReference type="ARBA" id="ARBA00022525"/>
    </source>
</evidence>
<dbReference type="SMART" id="SM00013">
    <property type="entry name" value="LRRNT"/>
    <property type="match status" value="2"/>
</dbReference>
<evidence type="ECO:0000259" key="9">
    <source>
        <dbReference type="SMART" id="SM00013"/>
    </source>
</evidence>
<dbReference type="GO" id="GO:0007399">
    <property type="term" value="P:nervous system development"/>
    <property type="evidence" value="ECO:0007669"/>
    <property type="project" value="UniProtKB-ARBA"/>
</dbReference>
<dbReference type="InterPro" id="IPR003591">
    <property type="entry name" value="Leu-rich_rpt_typical-subtyp"/>
</dbReference>
<evidence type="ECO:0000256" key="8">
    <source>
        <dbReference type="ARBA" id="ARBA00023180"/>
    </source>
</evidence>
<dbReference type="AlphaFoldDB" id="A0A915L2R3"/>
<evidence type="ECO:0000313" key="12">
    <source>
        <dbReference type="WBParaSite" id="nRc.2.0.1.t44048-RA"/>
    </source>
</evidence>
<accession>A0A915L2R3</accession>
<feature type="domain" description="LRRCT" evidence="10">
    <location>
        <begin position="351"/>
        <end position="401"/>
    </location>
</feature>
<dbReference type="InterPro" id="IPR032675">
    <property type="entry name" value="LRR_dom_sf"/>
</dbReference>
<dbReference type="Pfam" id="PF01463">
    <property type="entry name" value="LRRCT"/>
    <property type="match status" value="1"/>
</dbReference>
<evidence type="ECO:0000256" key="1">
    <source>
        <dbReference type="ARBA" id="ARBA00004613"/>
    </source>
</evidence>
<dbReference type="WBParaSite" id="nRc.2.0.1.t44048-RA">
    <property type="protein sequence ID" value="nRc.2.0.1.t44048-RA"/>
    <property type="gene ID" value="nRc.2.0.1.g44048"/>
</dbReference>
<dbReference type="InterPro" id="IPR000372">
    <property type="entry name" value="LRRNT"/>
</dbReference>
<evidence type="ECO:0000259" key="10">
    <source>
        <dbReference type="SMART" id="SM00082"/>
    </source>
</evidence>
<evidence type="ECO:0000256" key="6">
    <source>
        <dbReference type="ARBA" id="ARBA00022737"/>
    </source>
</evidence>
<dbReference type="FunFam" id="3.80.10.10:FF:000002">
    <property type="entry name" value="Slit guidance ligand 2"/>
    <property type="match status" value="1"/>
</dbReference>
<dbReference type="SMART" id="SM00369">
    <property type="entry name" value="LRR_TYP"/>
    <property type="match status" value="6"/>
</dbReference>
<organism evidence="11 12">
    <name type="scientific">Romanomermis culicivorax</name>
    <name type="common">Nematode worm</name>
    <dbReference type="NCBI Taxonomy" id="13658"/>
    <lineage>
        <taxon>Eukaryota</taxon>
        <taxon>Metazoa</taxon>
        <taxon>Ecdysozoa</taxon>
        <taxon>Nematoda</taxon>
        <taxon>Enoplea</taxon>
        <taxon>Dorylaimia</taxon>
        <taxon>Mermithida</taxon>
        <taxon>Mermithoidea</taxon>
        <taxon>Mermithidae</taxon>
        <taxon>Romanomermis</taxon>
    </lineage>
</organism>
<proteinExistence type="predicted"/>
<feature type="domain" description="LRRNT" evidence="9">
    <location>
        <begin position="241"/>
        <end position="273"/>
    </location>
</feature>
<reference evidence="12" key="1">
    <citation type="submission" date="2022-11" db="UniProtKB">
        <authorList>
            <consortium name="WormBaseParasite"/>
        </authorList>
    </citation>
    <scope>IDENTIFICATION</scope>
</reference>
<keyword evidence="8" id="KW-0325">Glycoprotein</keyword>
<evidence type="ECO:0000256" key="5">
    <source>
        <dbReference type="ARBA" id="ARBA00022729"/>
    </source>
</evidence>
<protein>
    <submittedName>
        <fullName evidence="12">Uncharacterized protein</fullName>
    </submittedName>
</protein>
<keyword evidence="6" id="KW-0677">Repeat</keyword>